<dbReference type="OrthoDB" id="582199at2"/>
<dbReference type="RefSeq" id="WP_114686958.1">
    <property type="nucleotide sequence ID" value="NZ_QQNB01000001.1"/>
</dbReference>
<evidence type="ECO:0000313" key="2">
    <source>
        <dbReference type="Proteomes" id="UP000253918"/>
    </source>
</evidence>
<evidence type="ECO:0000313" key="1">
    <source>
        <dbReference type="EMBL" id="RDE07378.1"/>
    </source>
</evidence>
<dbReference type="Gene3D" id="1.10.10.10">
    <property type="entry name" value="Winged helix-like DNA-binding domain superfamily/Winged helix DNA-binding domain"/>
    <property type="match status" value="1"/>
</dbReference>
<dbReference type="SUPFAM" id="SSF46785">
    <property type="entry name" value="Winged helix' DNA-binding domain"/>
    <property type="match status" value="1"/>
</dbReference>
<gene>
    <name evidence="1" type="ORF">DVW87_07095</name>
</gene>
<dbReference type="EMBL" id="QQNB01000001">
    <property type="protein sequence ID" value="RDE07378.1"/>
    <property type="molecule type" value="Genomic_DNA"/>
</dbReference>
<proteinExistence type="predicted"/>
<dbReference type="Proteomes" id="UP000253918">
    <property type="component" value="Unassembled WGS sequence"/>
</dbReference>
<reference evidence="1 2" key="1">
    <citation type="submission" date="2018-07" db="EMBL/GenBank/DDBJ databases">
        <title>a novel species of Sphingomonas isolated from the rhizosphere soil of Araceae plant.</title>
        <authorList>
            <person name="Zhiyong W."/>
            <person name="Qinglan Z."/>
            <person name="Zhiwei F."/>
            <person name="Ding X."/>
            <person name="Gejiao W."/>
            <person name="Shixue Z."/>
        </authorList>
    </citation>
    <scope>NUCLEOTIDE SEQUENCE [LARGE SCALE GENOMIC DNA]</scope>
    <source>
        <strain evidence="1 2">WZY 27</strain>
    </source>
</reference>
<accession>A0A369VYJ1</accession>
<organism evidence="1 2">
    <name type="scientific">Sphingomonas aracearum</name>
    <dbReference type="NCBI Taxonomy" id="2283317"/>
    <lineage>
        <taxon>Bacteria</taxon>
        <taxon>Pseudomonadati</taxon>
        <taxon>Pseudomonadota</taxon>
        <taxon>Alphaproteobacteria</taxon>
        <taxon>Sphingomonadales</taxon>
        <taxon>Sphingomonadaceae</taxon>
        <taxon>Sphingomonas</taxon>
    </lineage>
</organism>
<comment type="caution">
    <text evidence="1">The sequence shown here is derived from an EMBL/GenBank/DDBJ whole genome shotgun (WGS) entry which is preliminary data.</text>
</comment>
<sequence>MTSSGSMTNWLDRLEKAKLSCRRRNPADGRGVLVANGLAVTGYR</sequence>
<dbReference type="InterPro" id="IPR036390">
    <property type="entry name" value="WH_DNA-bd_sf"/>
</dbReference>
<dbReference type="InterPro" id="IPR036388">
    <property type="entry name" value="WH-like_DNA-bd_sf"/>
</dbReference>
<protein>
    <submittedName>
        <fullName evidence="1">Uncharacterized protein</fullName>
    </submittedName>
</protein>
<keyword evidence="2" id="KW-1185">Reference proteome</keyword>
<dbReference type="AlphaFoldDB" id="A0A369VYJ1"/>
<name>A0A369VYJ1_9SPHN</name>